<dbReference type="PROSITE" id="PS51277">
    <property type="entry name" value="BURP"/>
    <property type="match status" value="2"/>
</dbReference>
<dbReference type="PANTHER" id="PTHR31458">
    <property type="entry name" value="POLYGALACTURONASE 1 BETA-LIKE PROTEIN 2"/>
    <property type="match status" value="1"/>
</dbReference>
<dbReference type="GO" id="GO:0048046">
    <property type="term" value="C:apoplast"/>
    <property type="evidence" value="ECO:0007669"/>
    <property type="project" value="UniProtKB-SubCell"/>
</dbReference>
<dbReference type="AlphaFoldDB" id="G7JZ06"/>
<evidence type="ECO:0000313" key="9">
    <source>
        <dbReference type="EnsemblPlants" id="AES96116"/>
    </source>
</evidence>
<feature type="domain" description="BURP" evidence="7">
    <location>
        <begin position="166"/>
        <end position="211"/>
    </location>
</feature>
<dbReference type="EMBL" id="CM001221">
    <property type="protein sequence ID" value="AES96116.1"/>
    <property type="molecule type" value="Genomic_DNA"/>
</dbReference>
<evidence type="ECO:0000256" key="1">
    <source>
        <dbReference type="ARBA" id="ARBA00004191"/>
    </source>
</evidence>
<keyword evidence="3" id="KW-0134">Cell wall</keyword>
<accession>G7JZ06</accession>
<name>G7JZ06_MEDTR</name>
<keyword evidence="6" id="KW-0325">Glycoprotein</keyword>
<keyword evidence="10" id="KW-1185">Reference proteome</keyword>
<comment type="subcellular location">
    <subcellularLocation>
        <location evidence="1">Secreted</location>
        <location evidence="1">Cell wall</location>
    </subcellularLocation>
    <subcellularLocation>
        <location evidence="2">Secreted</location>
        <location evidence="2">Extracellular space</location>
        <location evidence="2">Apoplast</location>
    </subcellularLocation>
</comment>
<gene>
    <name evidence="8" type="ordered locus">MTR_5g033420</name>
</gene>
<dbReference type="PaxDb" id="3880-AES96116"/>
<dbReference type="Pfam" id="PF03181">
    <property type="entry name" value="BURP"/>
    <property type="match status" value="2"/>
</dbReference>
<evidence type="ECO:0000256" key="6">
    <source>
        <dbReference type="ARBA" id="ARBA00023180"/>
    </source>
</evidence>
<evidence type="ECO:0000256" key="2">
    <source>
        <dbReference type="ARBA" id="ARBA00004271"/>
    </source>
</evidence>
<dbReference type="HOGENOM" id="CLU_1226421_0_0_1"/>
<evidence type="ECO:0000256" key="4">
    <source>
        <dbReference type="ARBA" id="ARBA00022523"/>
    </source>
</evidence>
<dbReference type="InterPro" id="IPR051897">
    <property type="entry name" value="PG-associated_BURP"/>
</dbReference>
<reference evidence="8 10" key="2">
    <citation type="journal article" date="2014" name="BMC Genomics">
        <title>An improved genome release (version Mt4.0) for the model legume Medicago truncatula.</title>
        <authorList>
            <person name="Tang H."/>
            <person name="Krishnakumar V."/>
            <person name="Bidwell S."/>
            <person name="Rosen B."/>
            <person name="Chan A."/>
            <person name="Zhou S."/>
            <person name="Gentzbittel L."/>
            <person name="Childs K.L."/>
            <person name="Yandell M."/>
            <person name="Gundlach H."/>
            <person name="Mayer K.F."/>
            <person name="Schwartz D.C."/>
            <person name="Town C.D."/>
        </authorList>
    </citation>
    <scope>GENOME REANNOTATION</scope>
    <source>
        <strain evidence="9 10">cv. Jemalong A17</strain>
    </source>
</reference>
<evidence type="ECO:0000256" key="3">
    <source>
        <dbReference type="ARBA" id="ARBA00022512"/>
    </source>
</evidence>
<evidence type="ECO:0000259" key="7">
    <source>
        <dbReference type="PROSITE" id="PS51277"/>
    </source>
</evidence>
<keyword evidence="3" id="KW-0964">Secreted</keyword>
<protein>
    <submittedName>
        <fullName evidence="8">BURP domain protein</fullName>
    </submittedName>
</protein>
<keyword evidence="4" id="KW-0052">Apoplast</keyword>
<organism evidence="8 10">
    <name type="scientific">Medicago truncatula</name>
    <name type="common">Barrel medic</name>
    <name type="synonym">Medicago tribuloides</name>
    <dbReference type="NCBI Taxonomy" id="3880"/>
    <lineage>
        <taxon>Eukaryota</taxon>
        <taxon>Viridiplantae</taxon>
        <taxon>Streptophyta</taxon>
        <taxon>Embryophyta</taxon>
        <taxon>Tracheophyta</taxon>
        <taxon>Spermatophyta</taxon>
        <taxon>Magnoliopsida</taxon>
        <taxon>eudicotyledons</taxon>
        <taxon>Gunneridae</taxon>
        <taxon>Pentapetalae</taxon>
        <taxon>rosids</taxon>
        <taxon>fabids</taxon>
        <taxon>Fabales</taxon>
        <taxon>Fabaceae</taxon>
        <taxon>Papilionoideae</taxon>
        <taxon>50 kb inversion clade</taxon>
        <taxon>NPAAA clade</taxon>
        <taxon>Hologalegina</taxon>
        <taxon>IRL clade</taxon>
        <taxon>Trifolieae</taxon>
        <taxon>Medicago</taxon>
    </lineage>
</organism>
<keyword evidence="5" id="KW-0732">Signal</keyword>
<reference evidence="9" key="3">
    <citation type="submission" date="2015-04" db="UniProtKB">
        <authorList>
            <consortium name="EnsemblPlants"/>
        </authorList>
    </citation>
    <scope>IDENTIFICATION</scope>
    <source>
        <strain evidence="9">cv. Jemalong A17</strain>
    </source>
</reference>
<reference evidence="8 10" key="1">
    <citation type="journal article" date="2011" name="Nature">
        <title>The Medicago genome provides insight into the evolution of rhizobial symbioses.</title>
        <authorList>
            <person name="Young N.D."/>
            <person name="Debelle F."/>
            <person name="Oldroyd G.E."/>
            <person name="Geurts R."/>
            <person name="Cannon S.B."/>
            <person name="Udvardi M.K."/>
            <person name="Benedito V.A."/>
            <person name="Mayer K.F."/>
            <person name="Gouzy J."/>
            <person name="Schoof H."/>
            <person name="Van de Peer Y."/>
            <person name="Proost S."/>
            <person name="Cook D.R."/>
            <person name="Meyers B.C."/>
            <person name="Spannagl M."/>
            <person name="Cheung F."/>
            <person name="De Mita S."/>
            <person name="Krishnakumar V."/>
            <person name="Gundlach H."/>
            <person name="Zhou S."/>
            <person name="Mudge J."/>
            <person name="Bharti A.K."/>
            <person name="Murray J.D."/>
            <person name="Naoumkina M.A."/>
            <person name="Rosen B."/>
            <person name="Silverstein K.A."/>
            <person name="Tang H."/>
            <person name="Rombauts S."/>
            <person name="Zhao P.X."/>
            <person name="Zhou P."/>
            <person name="Barbe V."/>
            <person name="Bardou P."/>
            <person name="Bechner M."/>
            <person name="Bellec A."/>
            <person name="Berger A."/>
            <person name="Berges H."/>
            <person name="Bidwell S."/>
            <person name="Bisseling T."/>
            <person name="Choisne N."/>
            <person name="Couloux A."/>
            <person name="Denny R."/>
            <person name="Deshpande S."/>
            <person name="Dai X."/>
            <person name="Doyle J.J."/>
            <person name="Dudez A.M."/>
            <person name="Farmer A.D."/>
            <person name="Fouteau S."/>
            <person name="Franken C."/>
            <person name="Gibelin C."/>
            <person name="Gish J."/>
            <person name="Goldstein S."/>
            <person name="Gonzalez A.J."/>
            <person name="Green P.J."/>
            <person name="Hallab A."/>
            <person name="Hartog M."/>
            <person name="Hua A."/>
            <person name="Humphray S.J."/>
            <person name="Jeong D.H."/>
            <person name="Jing Y."/>
            <person name="Jocker A."/>
            <person name="Kenton S.M."/>
            <person name="Kim D.J."/>
            <person name="Klee K."/>
            <person name="Lai H."/>
            <person name="Lang C."/>
            <person name="Lin S."/>
            <person name="Macmil S.L."/>
            <person name="Magdelenat G."/>
            <person name="Matthews L."/>
            <person name="McCorrison J."/>
            <person name="Monaghan E.L."/>
            <person name="Mun J.H."/>
            <person name="Najar F.Z."/>
            <person name="Nicholson C."/>
            <person name="Noirot C."/>
            <person name="O'Bleness M."/>
            <person name="Paule C.R."/>
            <person name="Poulain J."/>
            <person name="Prion F."/>
            <person name="Qin B."/>
            <person name="Qu C."/>
            <person name="Retzel E.F."/>
            <person name="Riddle C."/>
            <person name="Sallet E."/>
            <person name="Samain S."/>
            <person name="Samson N."/>
            <person name="Sanders I."/>
            <person name="Saurat O."/>
            <person name="Scarpelli C."/>
            <person name="Schiex T."/>
            <person name="Segurens B."/>
            <person name="Severin A.J."/>
            <person name="Sherrier D.J."/>
            <person name="Shi R."/>
            <person name="Sims S."/>
            <person name="Singer S.R."/>
            <person name="Sinharoy S."/>
            <person name="Sterck L."/>
            <person name="Viollet A."/>
            <person name="Wang B.B."/>
            <person name="Wang K."/>
            <person name="Wang M."/>
            <person name="Wang X."/>
            <person name="Warfsmann J."/>
            <person name="Weissenbach J."/>
            <person name="White D.D."/>
            <person name="White J.D."/>
            <person name="Wiley G.B."/>
            <person name="Wincker P."/>
            <person name="Xing Y."/>
            <person name="Yang L."/>
            <person name="Yao Z."/>
            <person name="Ying F."/>
            <person name="Zhai J."/>
            <person name="Zhou L."/>
            <person name="Zuber A."/>
            <person name="Denarie J."/>
            <person name="Dixon R.A."/>
            <person name="May G.D."/>
            <person name="Schwartz D.C."/>
            <person name="Rogers J."/>
            <person name="Quetier F."/>
            <person name="Town C.D."/>
            <person name="Roe B.A."/>
        </authorList>
    </citation>
    <scope>NUCLEOTIDE SEQUENCE [LARGE SCALE GENOMIC DNA]</scope>
    <source>
        <strain evidence="8">A17</strain>
        <strain evidence="9 10">cv. Jemalong A17</strain>
    </source>
</reference>
<dbReference type="Proteomes" id="UP000002051">
    <property type="component" value="Chromosome 5"/>
</dbReference>
<feature type="domain" description="BURP" evidence="7">
    <location>
        <begin position="1"/>
        <end position="99"/>
    </location>
</feature>
<evidence type="ECO:0000313" key="10">
    <source>
        <dbReference type="Proteomes" id="UP000002051"/>
    </source>
</evidence>
<sequence length="226" mass="27006">MKNQEHEHVQWKNESVTCHQEMFPFMLLYFCHYIPMARFYEVEVLDLQKIMINQAVDVCHLNTSSWSRNHPTFLELGSTPGEIEVRHWIYKNDMSWTADISLENIGKQSSYEHKFVNKKSSYEHKNTILSIQINVQYKFVNKKKIERQRTFLAKMKNQEQEHDHDQAVDVCHLNTSSWSRNHPAFLELGSTPGEIEVCHWIYKNDMSWIAVTFFFKRYSTQIQIVK</sequence>
<dbReference type="InterPro" id="IPR004873">
    <property type="entry name" value="BURP_dom"/>
</dbReference>
<dbReference type="SMART" id="SM01045">
    <property type="entry name" value="BURP"/>
    <property type="match status" value="1"/>
</dbReference>
<proteinExistence type="predicted"/>
<evidence type="ECO:0000313" key="8">
    <source>
        <dbReference type="EMBL" id="AES96116.1"/>
    </source>
</evidence>
<dbReference type="PANTHER" id="PTHR31458:SF13">
    <property type="entry name" value="POLYGALACTURONASE NON-CATALYTIC PROTEIN"/>
    <property type="match status" value="1"/>
</dbReference>
<dbReference type="STRING" id="3880.G7JZ06"/>
<dbReference type="EnsemblPlants" id="AES96116">
    <property type="protein sequence ID" value="AES96116"/>
    <property type="gene ID" value="MTR_5g033420"/>
</dbReference>
<evidence type="ECO:0000256" key="5">
    <source>
        <dbReference type="ARBA" id="ARBA00022729"/>
    </source>
</evidence>